<evidence type="ECO:0000313" key="2">
    <source>
        <dbReference type="Proteomes" id="UP000183994"/>
    </source>
</evidence>
<accession>A0A1M6S2P5</accession>
<evidence type="ECO:0000313" key="1">
    <source>
        <dbReference type="EMBL" id="SHK39112.1"/>
    </source>
</evidence>
<reference evidence="2" key="1">
    <citation type="submission" date="2016-11" db="EMBL/GenBank/DDBJ databases">
        <authorList>
            <person name="Varghese N."/>
            <person name="Submissions S."/>
        </authorList>
    </citation>
    <scope>NUCLEOTIDE SEQUENCE [LARGE SCALE GENOMIC DNA]</scope>
    <source>
        <strain evidence="2">DSM 16219</strain>
    </source>
</reference>
<name>A0A1M6S2P5_9BACT</name>
<dbReference type="Proteomes" id="UP000183994">
    <property type="component" value="Unassembled WGS sequence"/>
</dbReference>
<protein>
    <submittedName>
        <fullName evidence="1">Uncharacterized protein</fullName>
    </submittedName>
</protein>
<sequence length="169" mass="19862">MHLKPFFDPHSPFMSKYTPRFLERFDLSFHDEGLCTEYFIETLDEHQTISSALVLSQNTFANNLHVSRFYPELAKRTNCKYMSAVAFYLMIHHFSQTHHLNNQCRISLDTTNRVFDQFYSHLLDFNFCIRRQMAGGNVALVSDYCHDEINLAMIHPHAEQEDGPAFLYT</sequence>
<dbReference type="AlphaFoldDB" id="A0A1M6S2P5"/>
<dbReference type="RefSeq" id="WP_073477429.1">
    <property type="nucleotide sequence ID" value="NZ_FQZU01000023.1"/>
</dbReference>
<organism evidence="1 2">
    <name type="scientific">Desulfatibacillum alkenivorans DSM 16219</name>
    <dbReference type="NCBI Taxonomy" id="1121393"/>
    <lineage>
        <taxon>Bacteria</taxon>
        <taxon>Pseudomonadati</taxon>
        <taxon>Thermodesulfobacteriota</taxon>
        <taxon>Desulfobacteria</taxon>
        <taxon>Desulfobacterales</taxon>
        <taxon>Desulfatibacillaceae</taxon>
        <taxon>Desulfatibacillum</taxon>
    </lineage>
</organism>
<gene>
    <name evidence="1" type="ORF">SAMN02745216_03377</name>
</gene>
<dbReference type="OrthoDB" id="5418459at2"/>
<keyword evidence="2" id="KW-1185">Reference proteome</keyword>
<dbReference type="EMBL" id="FQZU01000023">
    <property type="protein sequence ID" value="SHK39112.1"/>
    <property type="molecule type" value="Genomic_DNA"/>
</dbReference>
<proteinExistence type="predicted"/>